<accession>A0A3A1RAK3</accession>
<organism evidence="4 5">
    <name type="scientific">Bacillus salacetis</name>
    <dbReference type="NCBI Taxonomy" id="2315464"/>
    <lineage>
        <taxon>Bacteria</taxon>
        <taxon>Bacillati</taxon>
        <taxon>Bacillota</taxon>
        <taxon>Bacilli</taxon>
        <taxon>Bacillales</taxon>
        <taxon>Bacillaceae</taxon>
        <taxon>Bacillus</taxon>
    </lineage>
</organism>
<feature type="compositionally biased region" description="Acidic residues" evidence="2">
    <location>
        <begin position="393"/>
        <end position="406"/>
    </location>
</feature>
<comment type="similarity">
    <text evidence="1">Belongs to the EssB family.</text>
</comment>
<feature type="compositionally biased region" description="Basic and acidic residues" evidence="2">
    <location>
        <begin position="407"/>
        <end position="420"/>
    </location>
</feature>
<reference evidence="4 5" key="1">
    <citation type="submission" date="2018-09" db="EMBL/GenBank/DDBJ databases">
        <title>Bacillus saliacetes sp. nov., isolated from Thai shrimp paste (Ka-pi).</title>
        <authorList>
            <person name="Daroonpunt R."/>
            <person name="Tanasupawat S."/>
            <person name="Yiamsombut S."/>
        </authorList>
    </citation>
    <scope>NUCLEOTIDE SEQUENCE [LARGE SCALE GENOMIC DNA]</scope>
    <source>
        <strain evidence="4 5">SKP7-4</strain>
    </source>
</reference>
<dbReference type="EMBL" id="QXIR01000001">
    <property type="protein sequence ID" value="RIW38944.1"/>
    <property type="molecule type" value="Genomic_DNA"/>
</dbReference>
<evidence type="ECO:0000256" key="3">
    <source>
        <dbReference type="SAM" id="Phobius"/>
    </source>
</evidence>
<evidence type="ECO:0000313" key="4">
    <source>
        <dbReference type="EMBL" id="RIW38944.1"/>
    </source>
</evidence>
<name>A0A3A1RAK3_9BACI</name>
<keyword evidence="5" id="KW-1185">Reference proteome</keyword>
<dbReference type="OrthoDB" id="4975281at2"/>
<keyword evidence="3" id="KW-1133">Transmembrane helix</keyword>
<feature type="transmembrane region" description="Helical" evidence="3">
    <location>
        <begin position="225"/>
        <end position="249"/>
    </location>
</feature>
<dbReference type="NCBIfam" id="TIGR03926">
    <property type="entry name" value="T7_EssB"/>
    <property type="match status" value="1"/>
</dbReference>
<gene>
    <name evidence="4" type="primary">essB</name>
    <name evidence="4" type="ORF">D3H55_00910</name>
</gene>
<proteinExistence type="inferred from homology"/>
<keyword evidence="3" id="KW-0472">Membrane</keyword>
<dbReference type="AlphaFoldDB" id="A0A3A1RAK3"/>
<keyword evidence="3" id="KW-0812">Transmembrane</keyword>
<comment type="caution">
    <text evidence="4">The sequence shown here is derived from an EMBL/GenBank/DDBJ whole genome shotgun (WGS) entry which is preliminary data.</text>
</comment>
<protein>
    <submittedName>
        <fullName evidence="4">Type VII secretion protein EssB</fullName>
    </submittedName>
</protein>
<dbReference type="InterPro" id="IPR042565">
    <property type="entry name" value="T7SS_EssB_C"/>
</dbReference>
<feature type="compositionally biased region" description="Basic and acidic residues" evidence="2">
    <location>
        <begin position="429"/>
        <end position="445"/>
    </location>
</feature>
<feature type="region of interest" description="Disordered" evidence="2">
    <location>
        <begin position="386"/>
        <end position="445"/>
    </location>
</feature>
<evidence type="ECO:0000256" key="1">
    <source>
        <dbReference type="ARBA" id="ARBA00010163"/>
    </source>
</evidence>
<evidence type="ECO:0000256" key="2">
    <source>
        <dbReference type="SAM" id="MobiDB-lite"/>
    </source>
</evidence>
<dbReference type="Gene3D" id="1.10.510.10">
    <property type="entry name" value="Transferase(Phosphotransferase) domain 1"/>
    <property type="match status" value="1"/>
</dbReference>
<evidence type="ECO:0000313" key="5">
    <source>
        <dbReference type="Proteomes" id="UP000265801"/>
    </source>
</evidence>
<dbReference type="InterPro" id="IPR018778">
    <property type="entry name" value="T7SS_EssB"/>
</dbReference>
<dbReference type="Proteomes" id="UP000265801">
    <property type="component" value="Unassembled WGS sequence"/>
</dbReference>
<dbReference type="Gene3D" id="1.25.40.680">
    <property type="entry name" value="Type VII secretion system EssB, C-terminal-like domain"/>
    <property type="match status" value="1"/>
</dbReference>
<dbReference type="Pfam" id="PF10140">
    <property type="entry name" value="YukC"/>
    <property type="match status" value="1"/>
</dbReference>
<sequence length="445" mass="51366">MKETRIMSQKKGSYLQDKLEAAVHRKENKMTLIFQKEKIRLDDISEISILKSIDPAIEKEIIMENDELQIRNIIPDGFAFPSQLRGSDKERLMCSLQLVQKVERHNLTRLHLIVCPENIVFDQGLTPHFIHYGVKESLPPYEKDADLLLRETKAAAAAIADRQHTFEEYMKFNETLKLSPAAERILKAESMEQLGVVINDLIEETKKTDSLLMSVSKKKWKLNRYVLLGVSILLIPALIYSIYSLFFMYPKQERVVAAQESFLLNKYSDVVTELQPYDIEEIPKVTQYQLALSYIINESLTEEQKENVRNTVSLQSDPLYYEYWINIGRGKAEEALEAARFLEDRDLIMFGLLKYREQVKADGDLDSEERQQKLDEIESEIAEYEDEMKALEDEQSQVEETITEPEPETKAEEAKTEENAAPKQDPAAAEEKSSKPEADDKKKSD</sequence>